<evidence type="ECO:0000313" key="2">
    <source>
        <dbReference type="Proteomes" id="UP000588098"/>
    </source>
</evidence>
<dbReference type="EMBL" id="JACHJL010000012">
    <property type="protein sequence ID" value="MBB5937644.1"/>
    <property type="molecule type" value="Genomic_DNA"/>
</dbReference>
<reference evidence="1 2" key="1">
    <citation type="submission" date="2020-08" db="EMBL/GenBank/DDBJ databases">
        <title>Genomic Encyclopedia of Type Strains, Phase III (KMG-III): the genomes of soil and plant-associated and newly described type strains.</title>
        <authorList>
            <person name="Whitman W."/>
        </authorList>
    </citation>
    <scope>NUCLEOTIDE SEQUENCE [LARGE SCALE GENOMIC DNA]</scope>
    <source>
        <strain evidence="1 2">CECT 8305</strain>
    </source>
</reference>
<sequence length="38" mass="4071">MVPDVDVDQLAFATRFAITEPEATGALAAFLTRARPAH</sequence>
<dbReference type="Proteomes" id="UP000588098">
    <property type="component" value="Unassembled WGS sequence"/>
</dbReference>
<keyword evidence="2" id="KW-1185">Reference proteome</keyword>
<gene>
    <name evidence="1" type="ORF">FHS42_004725</name>
</gene>
<name>A0A7W9QCY8_9ACTN</name>
<evidence type="ECO:0000313" key="1">
    <source>
        <dbReference type="EMBL" id="MBB5937644.1"/>
    </source>
</evidence>
<organism evidence="1 2">
    <name type="scientific">Streptomyces zagrosensis</name>
    <dbReference type="NCBI Taxonomy" id="1042984"/>
    <lineage>
        <taxon>Bacteria</taxon>
        <taxon>Bacillati</taxon>
        <taxon>Actinomycetota</taxon>
        <taxon>Actinomycetes</taxon>
        <taxon>Kitasatosporales</taxon>
        <taxon>Streptomycetaceae</taxon>
        <taxon>Streptomyces</taxon>
    </lineage>
</organism>
<comment type="caution">
    <text evidence="1">The sequence shown here is derived from an EMBL/GenBank/DDBJ whole genome shotgun (WGS) entry which is preliminary data.</text>
</comment>
<dbReference type="AlphaFoldDB" id="A0A7W9QCY8"/>
<protein>
    <submittedName>
        <fullName evidence="1">Uncharacterized protein</fullName>
    </submittedName>
</protein>
<proteinExistence type="predicted"/>
<accession>A0A7W9QCY8</accession>